<accession>A0ABW4ZB65</accession>
<feature type="region of interest" description="Disordered" evidence="1">
    <location>
        <begin position="135"/>
        <end position="159"/>
    </location>
</feature>
<dbReference type="Proteomes" id="UP001597389">
    <property type="component" value="Unassembled WGS sequence"/>
</dbReference>
<sequence length="159" mass="17686">MKPLTICISVLTSILFSACSHSVDSGVPVDKAEFDVSTTLEHDPKVVEWWDNSISNISLNIKGEDIQFPDSFIQDIKGIHHDNYTLTEYEDHYTLSFAGGDGGETFGVHYTIRGGIVESGYKGWSVPTWTPGKNMPTYEHKSEKLPLQNKTLHPTADRG</sequence>
<evidence type="ECO:0000256" key="2">
    <source>
        <dbReference type="SAM" id="SignalP"/>
    </source>
</evidence>
<dbReference type="EMBL" id="JBHUJB010000039">
    <property type="protein sequence ID" value="MFD2159198.1"/>
    <property type="molecule type" value="Genomic_DNA"/>
</dbReference>
<feature type="chain" id="PRO_5045379686" evidence="2">
    <location>
        <begin position="23"/>
        <end position="159"/>
    </location>
</feature>
<gene>
    <name evidence="3" type="ORF">ACFSW8_09840</name>
</gene>
<protein>
    <submittedName>
        <fullName evidence="3">Uncharacterized protein</fullName>
    </submittedName>
</protein>
<evidence type="ECO:0000256" key="1">
    <source>
        <dbReference type="SAM" id="MobiDB-lite"/>
    </source>
</evidence>
<comment type="caution">
    <text evidence="3">The sequence shown here is derived from an EMBL/GenBank/DDBJ whole genome shotgun (WGS) entry which is preliminary data.</text>
</comment>
<feature type="signal peptide" evidence="2">
    <location>
        <begin position="1"/>
        <end position="22"/>
    </location>
</feature>
<name>A0ABW4ZB65_9BACT</name>
<evidence type="ECO:0000313" key="3">
    <source>
        <dbReference type="EMBL" id="MFD2159198.1"/>
    </source>
</evidence>
<keyword evidence="4" id="KW-1185">Reference proteome</keyword>
<organism evidence="3 4">
    <name type="scientific">Rubritalea tangerina</name>
    <dbReference type="NCBI Taxonomy" id="430798"/>
    <lineage>
        <taxon>Bacteria</taxon>
        <taxon>Pseudomonadati</taxon>
        <taxon>Verrucomicrobiota</taxon>
        <taxon>Verrucomicrobiia</taxon>
        <taxon>Verrucomicrobiales</taxon>
        <taxon>Rubritaleaceae</taxon>
        <taxon>Rubritalea</taxon>
    </lineage>
</organism>
<keyword evidence="2" id="KW-0732">Signal</keyword>
<evidence type="ECO:0000313" key="4">
    <source>
        <dbReference type="Proteomes" id="UP001597389"/>
    </source>
</evidence>
<proteinExistence type="predicted"/>
<dbReference type="RefSeq" id="WP_377178113.1">
    <property type="nucleotide sequence ID" value="NZ_JBHUJB010000039.1"/>
</dbReference>
<reference evidence="4" key="1">
    <citation type="journal article" date="2019" name="Int. J. Syst. Evol. Microbiol.">
        <title>The Global Catalogue of Microorganisms (GCM) 10K type strain sequencing project: providing services to taxonomists for standard genome sequencing and annotation.</title>
        <authorList>
            <consortium name="The Broad Institute Genomics Platform"/>
            <consortium name="The Broad Institute Genome Sequencing Center for Infectious Disease"/>
            <person name="Wu L."/>
            <person name="Ma J."/>
        </authorList>
    </citation>
    <scope>NUCLEOTIDE SEQUENCE [LARGE SCALE GENOMIC DNA]</scope>
    <source>
        <strain evidence="4">CCUG 57942</strain>
    </source>
</reference>
<dbReference type="PROSITE" id="PS51257">
    <property type="entry name" value="PROKAR_LIPOPROTEIN"/>
    <property type="match status" value="1"/>
</dbReference>